<comment type="caution">
    <text evidence="1">The sequence shown here is derived from an EMBL/GenBank/DDBJ whole genome shotgun (WGS) entry which is preliminary data.</text>
</comment>
<keyword evidence="2" id="KW-1185">Reference proteome</keyword>
<sequence length="35" mass="4275">MLCVFFFFFYFFFVSVYTRKCRNNVLISNFGGGFR</sequence>
<accession>A0A6G0ZDB7</accession>
<evidence type="ECO:0000313" key="1">
    <source>
        <dbReference type="EMBL" id="KAF0768672.1"/>
    </source>
</evidence>
<dbReference type="AlphaFoldDB" id="A0A6G0ZDB7"/>
<dbReference type="Proteomes" id="UP000478052">
    <property type="component" value="Unassembled WGS sequence"/>
</dbReference>
<gene>
    <name evidence="1" type="ORF">FWK35_00007794</name>
</gene>
<protein>
    <submittedName>
        <fullName evidence="1">Uncharacterized protein</fullName>
    </submittedName>
</protein>
<dbReference type="EMBL" id="VUJU01000723">
    <property type="protein sequence ID" value="KAF0768672.1"/>
    <property type="molecule type" value="Genomic_DNA"/>
</dbReference>
<organism evidence="1 2">
    <name type="scientific">Aphis craccivora</name>
    <name type="common">Cowpea aphid</name>
    <dbReference type="NCBI Taxonomy" id="307492"/>
    <lineage>
        <taxon>Eukaryota</taxon>
        <taxon>Metazoa</taxon>
        <taxon>Ecdysozoa</taxon>
        <taxon>Arthropoda</taxon>
        <taxon>Hexapoda</taxon>
        <taxon>Insecta</taxon>
        <taxon>Pterygota</taxon>
        <taxon>Neoptera</taxon>
        <taxon>Paraneoptera</taxon>
        <taxon>Hemiptera</taxon>
        <taxon>Sternorrhyncha</taxon>
        <taxon>Aphidomorpha</taxon>
        <taxon>Aphidoidea</taxon>
        <taxon>Aphididae</taxon>
        <taxon>Aphidini</taxon>
        <taxon>Aphis</taxon>
        <taxon>Aphis</taxon>
    </lineage>
</organism>
<name>A0A6G0ZDB7_APHCR</name>
<proteinExistence type="predicted"/>
<evidence type="ECO:0000313" key="2">
    <source>
        <dbReference type="Proteomes" id="UP000478052"/>
    </source>
</evidence>
<reference evidence="1 2" key="1">
    <citation type="submission" date="2019-08" db="EMBL/GenBank/DDBJ databases">
        <title>Whole genome of Aphis craccivora.</title>
        <authorList>
            <person name="Voronova N.V."/>
            <person name="Shulinski R.S."/>
            <person name="Bandarenka Y.V."/>
            <person name="Zhorov D.G."/>
            <person name="Warner D."/>
        </authorList>
    </citation>
    <scope>NUCLEOTIDE SEQUENCE [LARGE SCALE GENOMIC DNA]</scope>
    <source>
        <strain evidence="1">180601</strain>
        <tissue evidence="1">Whole Body</tissue>
    </source>
</reference>